<dbReference type="InterPro" id="IPR006683">
    <property type="entry name" value="Thioestr_dom"/>
</dbReference>
<dbReference type="OrthoDB" id="8894489at2"/>
<evidence type="ECO:0000259" key="4">
    <source>
        <dbReference type="PROSITE" id="PS51770"/>
    </source>
</evidence>
<dbReference type="Gene3D" id="3.10.129.10">
    <property type="entry name" value="Hotdog Thioesterase"/>
    <property type="match status" value="1"/>
</dbReference>
<dbReference type="InterPro" id="IPR029069">
    <property type="entry name" value="HotDog_dom_sf"/>
</dbReference>
<dbReference type="PANTHER" id="PTHR11049">
    <property type="entry name" value="ACYL COENZYME A THIOESTER HYDROLASE"/>
    <property type="match status" value="1"/>
</dbReference>
<dbReference type="CDD" id="cd03442">
    <property type="entry name" value="BFIT_BACH"/>
    <property type="match status" value="1"/>
</dbReference>
<evidence type="ECO:0000256" key="1">
    <source>
        <dbReference type="ARBA" id="ARBA00010458"/>
    </source>
</evidence>
<sequence>MVLKTYEIHHVVMGSDLNHHGTLFAGQGAKWFVEAGFIAAANLTAPENIVCVNIHGMLFKNPVPKGTVLRFESKVVLTGKTRLVSYVKVVKSKNDEFVVDGFISFVHVNADGRPMPHGLSIEVLREEDIIIQERAKALTT</sequence>
<comment type="similarity">
    <text evidence="1">Belongs to the acyl coenzyme A hydrolase family.</text>
</comment>
<dbReference type="KEGG" id="sat:SYN_01088"/>
<dbReference type="PANTHER" id="PTHR11049:SF31">
    <property type="entry name" value="HOTDOG ACOT-TYPE DOMAIN-CONTAINING PROTEIN"/>
    <property type="match status" value="1"/>
</dbReference>
<feature type="domain" description="HotDog ACOT-type" evidence="4">
    <location>
        <begin position="2"/>
        <end position="111"/>
    </location>
</feature>
<evidence type="ECO:0000256" key="2">
    <source>
        <dbReference type="ARBA" id="ARBA00022801"/>
    </source>
</evidence>
<dbReference type="InParanoid" id="Q2LUG1"/>
<organism evidence="5 6">
    <name type="scientific">Syntrophus aciditrophicus (strain SB)</name>
    <dbReference type="NCBI Taxonomy" id="56780"/>
    <lineage>
        <taxon>Bacteria</taxon>
        <taxon>Pseudomonadati</taxon>
        <taxon>Thermodesulfobacteriota</taxon>
        <taxon>Syntrophia</taxon>
        <taxon>Syntrophales</taxon>
        <taxon>Syntrophaceae</taxon>
        <taxon>Syntrophus</taxon>
    </lineage>
</organism>
<dbReference type="GO" id="GO:0006637">
    <property type="term" value="P:acyl-CoA metabolic process"/>
    <property type="evidence" value="ECO:0007669"/>
    <property type="project" value="TreeGrafter"/>
</dbReference>
<dbReference type="SUPFAM" id="SSF54637">
    <property type="entry name" value="Thioesterase/thiol ester dehydrase-isomerase"/>
    <property type="match status" value="1"/>
</dbReference>
<protein>
    <submittedName>
        <fullName evidence="5">Acyl-CoA hydrolase</fullName>
        <ecNumber evidence="5">3.1.2.20</ecNumber>
    </submittedName>
</protein>
<dbReference type="Pfam" id="PF03061">
    <property type="entry name" value="4HBT"/>
    <property type="match status" value="1"/>
</dbReference>
<keyword evidence="6" id="KW-1185">Reference proteome</keyword>
<dbReference type="EMBL" id="CP000252">
    <property type="protein sequence ID" value="ABC77721.1"/>
    <property type="molecule type" value="Genomic_DNA"/>
</dbReference>
<evidence type="ECO:0000256" key="3">
    <source>
        <dbReference type="PROSITE-ProRule" id="PRU01106"/>
    </source>
</evidence>
<proteinExistence type="inferred from homology"/>
<accession>Q2LUG1</accession>
<name>Q2LUG1_SYNAS</name>
<keyword evidence="2 3" id="KW-0378">Hydrolase</keyword>
<gene>
    <name evidence="5" type="ORF">SYN_01088</name>
</gene>
<evidence type="ECO:0000313" key="5">
    <source>
        <dbReference type="EMBL" id="ABC77721.1"/>
    </source>
</evidence>
<dbReference type="HOGENOM" id="CLU_050164_1_1_7"/>
<dbReference type="EC" id="3.1.2.20" evidence="5"/>
<dbReference type="AlphaFoldDB" id="Q2LUG1"/>
<dbReference type="Proteomes" id="UP000001933">
    <property type="component" value="Chromosome"/>
</dbReference>
<dbReference type="GO" id="GO:0009062">
    <property type="term" value="P:fatty acid catabolic process"/>
    <property type="evidence" value="ECO:0007669"/>
    <property type="project" value="TreeGrafter"/>
</dbReference>
<reference evidence="5 6" key="1">
    <citation type="journal article" date="2007" name="Proc. Natl. Acad. Sci. U.S.A.">
        <title>The genome of Syntrophus aciditrophicus: life at the thermodynamic limit of microbial growth.</title>
        <authorList>
            <person name="McInerney M.J."/>
            <person name="Rohlin L."/>
            <person name="Mouttaki H."/>
            <person name="Kim U."/>
            <person name="Krupp R.S."/>
            <person name="Rios-Hernandez L."/>
            <person name="Sieber J."/>
            <person name="Struchtemeyer C.G."/>
            <person name="Bhattacharyya A."/>
            <person name="Campbell J.W."/>
            <person name="Gunsalus R.P."/>
        </authorList>
    </citation>
    <scope>NUCLEOTIDE SEQUENCE [LARGE SCALE GENOMIC DNA]</scope>
    <source>
        <strain evidence="5 6">SB</strain>
    </source>
</reference>
<evidence type="ECO:0000313" key="6">
    <source>
        <dbReference type="Proteomes" id="UP000001933"/>
    </source>
</evidence>
<dbReference type="eggNOG" id="COG1607">
    <property type="taxonomic scope" value="Bacteria"/>
</dbReference>
<dbReference type="InterPro" id="IPR033120">
    <property type="entry name" value="HOTDOG_ACOT"/>
</dbReference>
<dbReference type="InterPro" id="IPR040170">
    <property type="entry name" value="Cytosol_ACT"/>
</dbReference>
<dbReference type="GO" id="GO:0005829">
    <property type="term" value="C:cytosol"/>
    <property type="evidence" value="ECO:0007669"/>
    <property type="project" value="TreeGrafter"/>
</dbReference>
<dbReference type="PROSITE" id="PS51770">
    <property type="entry name" value="HOTDOG_ACOT"/>
    <property type="match status" value="1"/>
</dbReference>
<dbReference type="GO" id="GO:0052816">
    <property type="term" value="F:long-chain fatty acyl-CoA hydrolase activity"/>
    <property type="evidence" value="ECO:0007669"/>
    <property type="project" value="TreeGrafter"/>
</dbReference>